<feature type="region of interest" description="Disordered" evidence="1">
    <location>
        <begin position="49"/>
        <end position="78"/>
    </location>
</feature>
<dbReference type="Pfam" id="PF02037">
    <property type="entry name" value="SAP"/>
    <property type="match status" value="1"/>
</dbReference>
<evidence type="ECO:0000313" key="3">
    <source>
        <dbReference type="EMBL" id="TFJ79885.1"/>
    </source>
</evidence>
<dbReference type="Proteomes" id="UP000355283">
    <property type="component" value="Unassembled WGS sequence"/>
</dbReference>
<organism evidence="3 4">
    <name type="scientific">Nannochloropsis salina CCMP1776</name>
    <dbReference type="NCBI Taxonomy" id="1027361"/>
    <lineage>
        <taxon>Eukaryota</taxon>
        <taxon>Sar</taxon>
        <taxon>Stramenopiles</taxon>
        <taxon>Ochrophyta</taxon>
        <taxon>Eustigmatophyceae</taxon>
        <taxon>Eustigmatales</taxon>
        <taxon>Monodopsidaceae</taxon>
        <taxon>Microchloropsis</taxon>
        <taxon>Microchloropsis salina</taxon>
    </lineage>
</organism>
<dbReference type="Pfam" id="PF14555">
    <property type="entry name" value="UBA_4"/>
    <property type="match status" value="1"/>
</dbReference>
<gene>
    <name evidence="3" type="ORF">NSK_008783</name>
</gene>
<dbReference type="AlphaFoldDB" id="A0A4D9CQJ6"/>
<feature type="non-terminal residue" evidence="3">
    <location>
        <position position="197"/>
    </location>
</feature>
<keyword evidence="4" id="KW-1185">Reference proteome</keyword>
<reference evidence="3 4" key="1">
    <citation type="submission" date="2019-01" db="EMBL/GenBank/DDBJ databases">
        <title>Nuclear Genome Assembly of the Microalgal Biofuel strain Nannochloropsis salina CCMP1776.</title>
        <authorList>
            <person name="Hovde B."/>
        </authorList>
    </citation>
    <scope>NUCLEOTIDE SEQUENCE [LARGE SCALE GENOMIC DNA]</scope>
    <source>
        <strain evidence="3 4">CCMP1776</strain>
    </source>
</reference>
<feature type="region of interest" description="Disordered" evidence="1">
    <location>
        <begin position="124"/>
        <end position="197"/>
    </location>
</feature>
<dbReference type="Gene3D" id="1.10.8.10">
    <property type="entry name" value="DNA helicase RuvA subunit, C-terminal domain"/>
    <property type="match status" value="1"/>
</dbReference>
<dbReference type="InterPro" id="IPR009060">
    <property type="entry name" value="UBA-like_sf"/>
</dbReference>
<comment type="caution">
    <text evidence="3">The sequence shown here is derived from an EMBL/GenBank/DDBJ whole genome shotgun (WGS) entry which is preliminary data.</text>
</comment>
<feature type="compositionally biased region" description="Low complexity" evidence="1">
    <location>
        <begin position="57"/>
        <end position="78"/>
    </location>
</feature>
<feature type="compositionally biased region" description="Gly residues" evidence="1">
    <location>
        <begin position="124"/>
        <end position="136"/>
    </location>
</feature>
<dbReference type="Gene3D" id="1.10.720.30">
    <property type="entry name" value="SAP domain"/>
    <property type="match status" value="1"/>
</dbReference>
<evidence type="ECO:0000259" key="2">
    <source>
        <dbReference type="Pfam" id="PF02037"/>
    </source>
</evidence>
<name>A0A4D9CQJ6_9STRA</name>
<dbReference type="OrthoDB" id="270602at2759"/>
<accession>A0A4D9CQJ6</accession>
<evidence type="ECO:0000256" key="1">
    <source>
        <dbReference type="SAM" id="MobiDB-lite"/>
    </source>
</evidence>
<dbReference type="InterPro" id="IPR036361">
    <property type="entry name" value="SAP_dom_sf"/>
</dbReference>
<evidence type="ECO:0000313" key="4">
    <source>
        <dbReference type="Proteomes" id="UP000355283"/>
    </source>
</evidence>
<dbReference type="SUPFAM" id="SSF46934">
    <property type="entry name" value="UBA-like"/>
    <property type="match status" value="1"/>
</dbReference>
<proteinExistence type="predicted"/>
<feature type="compositionally biased region" description="Gly residues" evidence="1">
    <location>
        <begin position="184"/>
        <end position="197"/>
    </location>
</feature>
<sequence length="197" mass="19952">MDVDTEELRQIYDALSVRELKEELTSRGLQTEGTALEKRDLIDQLLRADNHLPPLPSSSTTSSSLTPGSSAPTASATAPSSATIADFCSLTGAGPEAAVHILEAMGGDLEKAVSYYLDSGGIGFGTSGGKDGGGDGGAERKREEEGEEGEVRAPLPTMKDTLMAPVMGSGVGPRRAASLRGLEEGGGGGEGGGGEGS</sequence>
<protein>
    <recommendedName>
        <fullName evidence="2">SAP domain-containing protein</fullName>
    </recommendedName>
</protein>
<dbReference type="InterPro" id="IPR003034">
    <property type="entry name" value="SAP_dom"/>
</dbReference>
<dbReference type="EMBL" id="SDOX01000191">
    <property type="protein sequence ID" value="TFJ79885.1"/>
    <property type="molecule type" value="Genomic_DNA"/>
</dbReference>
<feature type="domain" description="SAP" evidence="2">
    <location>
        <begin position="12"/>
        <end position="48"/>
    </location>
</feature>